<name>A0A4P9YRN9_9FUNG</name>
<gene>
    <name evidence="3" type="ORF">SYNPS1DRAFT_25738</name>
</gene>
<evidence type="ECO:0000313" key="4">
    <source>
        <dbReference type="Proteomes" id="UP000278143"/>
    </source>
</evidence>
<feature type="region of interest" description="Disordered" evidence="1">
    <location>
        <begin position="361"/>
        <end position="381"/>
    </location>
</feature>
<keyword evidence="2" id="KW-0812">Transmembrane</keyword>
<sequence>MLFDTPPPFEPACDWAVNLHHCESELWHQTVGYVSVVVHVLGAVFGVFILWHRRYFWRRHQQHDIAANAARRYLPRPVDGMVMCFSIFLLTRAAFLLICAMDAAPRLAIREPLASLSFVWGYFGTLIFTAGVIETVSPVLASQRDHQWRVLPYQAVLAILCLLGVIVPPITSTTAWLAGRSADRGNWSHYLAWHEVTWIMWASVMLVIAIISACYFGALASLLRQQKSLYHQQSAMADHGSNAGNATVSAPIAAMTKHVRHSPTRPRASSISSATATCNTSVIAARSRTIRQLKRTLLLELILILTTSISASIGAFTKQQILLNLVSSRILELYTLMLCWPCFILAIFSRVYASTAHGSSSDRAMEVDGADSDPARPCMTRNASGSIYQSQLSSRMSRAELTYNMWSQEPPRG</sequence>
<proteinExistence type="predicted"/>
<keyword evidence="2" id="KW-1133">Transmembrane helix</keyword>
<keyword evidence="2" id="KW-0472">Membrane</keyword>
<feature type="transmembrane region" description="Helical" evidence="2">
    <location>
        <begin position="296"/>
        <end position="313"/>
    </location>
</feature>
<feature type="transmembrane region" description="Helical" evidence="2">
    <location>
        <begin position="153"/>
        <end position="178"/>
    </location>
</feature>
<dbReference type="EMBL" id="KZ992030">
    <property type="protein sequence ID" value="RKP22497.1"/>
    <property type="molecule type" value="Genomic_DNA"/>
</dbReference>
<dbReference type="OrthoDB" id="5583485at2759"/>
<evidence type="ECO:0000256" key="1">
    <source>
        <dbReference type="SAM" id="MobiDB-lite"/>
    </source>
</evidence>
<protein>
    <submittedName>
        <fullName evidence="3">Uncharacterized protein</fullName>
    </submittedName>
</protein>
<feature type="transmembrane region" description="Helical" evidence="2">
    <location>
        <begin position="333"/>
        <end position="353"/>
    </location>
</feature>
<dbReference type="AlphaFoldDB" id="A0A4P9YRN9"/>
<evidence type="ECO:0000256" key="2">
    <source>
        <dbReference type="SAM" id="Phobius"/>
    </source>
</evidence>
<keyword evidence="4" id="KW-1185">Reference proteome</keyword>
<feature type="transmembrane region" description="Helical" evidence="2">
    <location>
        <begin position="80"/>
        <end position="98"/>
    </location>
</feature>
<dbReference type="Proteomes" id="UP000278143">
    <property type="component" value="Unassembled WGS sequence"/>
</dbReference>
<feature type="transmembrane region" description="Helical" evidence="2">
    <location>
        <begin position="198"/>
        <end position="223"/>
    </location>
</feature>
<feature type="transmembrane region" description="Helical" evidence="2">
    <location>
        <begin position="118"/>
        <end position="141"/>
    </location>
</feature>
<evidence type="ECO:0000313" key="3">
    <source>
        <dbReference type="EMBL" id="RKP22497.1"/>
    </source>
</evidence>
<reference evidence="4" key="1">
    <citation type="journal article" date="2018" name="Nat. Microbiol.">
        <title>Leveraging single-cell genomics to expand the fungal tree of life.</title>
        <authorList>
            <person name="Ahrendt S.R."/>
            <person name="Quandt C.A."/>
            <person name="Ciobanu D."/>
            <person name="Clum A."/>
            <person name="Salamov A."/>
            <person name="Andreopoulos B."/>
            <person name="Cheng J.F."/>
            <person name="Woyke T."/>
            <person name="Pelin A."/>
            <person name="Henrissat B."/>
            <person name="Reynolds N.K."/>
            <person name="Benny G.L."/>
            <person name="Smith M.E."/>
            <person name="James T.Y."/>
            <person name="Grigoriev I.V."/>
        </authorList>
    </citation>
    <scope>NUCLEOTIDE SEQUENCE [LARGE SCALE GENOMIC DNA]</scope>
    <source>
        <strain evidence="4">Benny S71-1</strain>
    </source>
</reference>
<feature type="transmembrane region" description="Helical" evidence="2">
    <location>
        <begin position="31"/>
        <end position="51"/>
    </location>
</feature>
<organism evidence="3 4">
    <name type="scientific">Syncephalis pseudoplumigaleata</name>
    <dbReference type="NCBI Taxonomy" id="1712513"/>
    <lineage>
        <taxon>Eukaryota</taxon>
        <taxon>Fungi</taxon>
        <taxon>Fungi incertae sedis</taxon>
        <taxon>Zoopagomycota</taxon>
        <taxon>Zoopagomycotina</taxon>
        <taxon>Zoopagomycetes</taxon>
        <taxon>Zoopagales</taxon>
        <taxon>Piptocephalidaceae</taxon>
        <taxon>Syncephalis</taxon>
    </lineage>
</organism>
<accession>A0A4P9YRN9</accession>